<keyword evidence="7 12" id="KW-0482">Metalloprotease</keyword>
<dbReference type="PROSITE" id="PS51864">
    <property type="entry name" value="ASTACIN"/>
    <property type="match status" value="1"/>
</dbReference>
<accession>A0A8R1UZ03</accession>
<dbReference type="Gene3D" id="3.40.390.10">
    <property type="entry name" value="Collagenase (Catalytic Domain)"/>
    <property type="match status" value="1"/>
</dbReference>
<feature type="binding site" evidence="12">
    <location>
        <position position="199"/>
    </location>
    <ligand>
        <name>Zn(2+)</name>
        <dbReference type="ChEBI" id="CHEBI:29105"/>
        <note>catalytic</note>
    </ligand>
</feature>
<feature type="binding site" evidence="12">
    <location>
        <position position="195"/>
    </location>
    <ligand>
        <name>Zn(2+)</name>
        <dbReference type="ChEBI" id="CHEBI:29105"/>
        <note>catalytic</note>
    </ligand>
</feature>
<evidence type="ECO:0000256" key="2">
    <source>
        <dbReference type="ARBA" id="ARBA00022670"/>
    </source>
</evidence>
<keyword evidence="10" id="KW-0325">Glycoprotein</keyword>
<evidence type="ECO:0000256" key="4">
    <source>
        <dbReference type="ARBA" id="ARBA00022729"/>
    </source>
</evidence>
<evidence type="ECO:0000256" key="10">
    <source>
        <dbReference type="ARBA" id="ARBA00023180"/>
    </source>
</evidence>
<dbReference type="PANTHER" id="PTHR10127:SF890">
    <property type="entry name" value="ZINC METALLOPROTEINASE NAS-13"/>
    <property type="match status" value="1"/>
</dbReference>
<dbReference type="CDD" id="cd04280">
    <property type="entry name" value="ZnMc_astacin_like"/>
    <property type="match status" value="1"/>
</dbReference>
<comment type="caution">
    <text evidence="11">Lacks conserved residue(s) required for the propagation of feature annotation.</text>
</comment>
<keyword evidence="6 12" id="KW-0862">Zinc</keyword>
<evidence type="ECO:0000256" key="5">
    <source>
        <dbReference type="ARBA" id="ARBA00022801"/>
    </source>
</evidence>
<evidence type="ECO:0000313" key="15">
    <source>
        <dbReference type="Proteomes" id="UP000005239"/>
    </source>
</evidence>
<keyword evidence="5 12" id="KW-0378">Hydrolase</keyword>
<dbReference type="InterPro" id="IPR001506">
    <property type="entry name" value="Peptidase_M12A"/>
</dbReference>
<reference evidence="15" key="1">
    <citation type="journal article" date="2008" name="Nat. Genet.">
        <title>The Pristionchus pacificus genome provides a unique perspective on nematode lifestyle and parasitism.</title>
        <authorList>
            <person name="Dieterich C."/>
            <person name="Clifton S.W."/>
            <person name="Schuster L.N."/>
            <person name="Chinwalla A."/>
            <person name="Delehaunty K."/>
            <person name="Dinkelacker I."/>
            <person name="Fulton L."/>
            <person name="Fulton R."/>
            <person name="Godfrey J."/>
            <person name="Minx P."/>
            <person name="Mitreva M."/>
            <person name="Roeseler W."/>
            <person name="Tian H."/>
            <person name="Witte H."/>
            <person name="Yang S.P."/>
            <person name="Wilson R.K."/>
            <person name="Sommer R.J."/>
        </authorList>
    </citation>
    <scope>NUCLEOTIDE SEQUENCE [LARGE SCALE GENOMIC DNA]</scope>
    <source>
        <strain evidence="15">PS312</strain>
    </source>
</reference>
<keyword evidence="4 13" id="KW-0732">Signal</keyword>
<evidence type="ECO:0000256" key="9">
    <source>
        <dbReference type="ARBA" id="ARBA00023157"/>
    </source>
</evidence>
<dbReference type="Pfam" id="PF01549">
    <property type="entry name" value="ShK"/>
    <property type="match status" value="2"/>
</dbReference>
<dbReference type="Pfam" id="PF01400">
    <property type="entry name" value="Astacin"/>
    <property type="match status" value="1"/>
</dbReference>
<comment type="function">
    <text evidence="1">Metalloprotease.</text>
</comment>
<name>A0A2A6D2N1_PRIPA</name>
<dbReference type="GO" id="GO:0005615">
    <property type="term" value="C:extracellular space"/>
    <property type="evidence" value="ECO:0000318"/>
    <property type="project" value="GO_Central"/>
</dbReference>
<gene>
    <name evidence="14" type="primary">WBGene00280696</name>
</gene>
<dbReference type="GO" id="GO:0006508">
    <property type="term" value="P:proteolysis"/>
    <property type="evidence" value="ECO:0007669"/>
    <property type="project" value="UniProtKB-KW"/>
</dbReference>
<dbReference type="GO" id="GO:0004222">
    <property type="term" value="F:metalloendopeptidase activity"/>
    <property type="evidence" value="ECO:0000318"/>
    <property type="project" value="GO_Central"/>
</dbReference>
<feature type="binding site" evidence="12">
    <location>
        <position position="205"/>
    </location>
    <ligand>
        <name>Zn(2+)</name>
        <dbReference type="ChEBI" id="CHEBI:29105"/>
        <note>catalytic</note>
    </ligand>
</feature>
<dbReference type="PRINTS" id="PR00480">
    <property type="entry name" value="ASTACIN"/>
</dbReference>
<evidence type="ECO:0000256" key="6">
    <source>
        <dbReference type="ARBA" id="ARBA00022833"/>
    </source>
</evidence>
<dbReference type="OrthoDB" id="291007at2759"/>
<dbReference type="InterPro" id="IPR024079">
    <property type="entry name" value="MetalloPept_cat_dom_sf"/>
</dbReference>
<keyword evidence="15" id="KW-1185">Reference proteome</keyword>
<dbReference type="Gene3D" id="1.10.10.1940">
    <property type="match status" value="2"/>
</dbReference>
<evidence type="ECO:0000256" key="12">
    <source>
        <dbReference type="PROSITE-ProRule" id="PRU01211"/>
    </source>
</evidence>
<dbReference type="Proteomes" id="UP000005239">
    <property type="component" value="Unassembled WGS sequence"/>
</dbReference>
<feature type="signal peptide" evidence="13">
    <location>
        <begin position="1"/>
        <end position="18"/>
    </location>
</feature>
<feature type="chain" id="PRO_5042620856" description="Metalloendopeptidase" evidence="13">
    <location>
        <begin position="19"/>
        <end position="426"/>
    </location>
</feature>
<dbReference type="InterPro" id="IPR034035">
    <property type="entry name" value="Astacin-like_dom"/>
</dbReference>
<accession>A0A2A6D2N1</accession>
<evidence type="ECO:0000256" key="11">
    <source>
        <dbReference type="PROSITE-ProRule" id="PRU01005"/>
    </source>
</evidence>
<dbReference type="FunFam" id="3.40.390.10:FF:000015">
    <property type="entry name" value="Meprin A subunit"/>
    <property type="match status" value="1"/>
</dbReference>
<dbReference type="SMART" id="SM00254">
    <property type="entry name" value="ShKT"/>
    <property type="match status" value="2"/>
</dbReference>
<evidence type="ECO:0000256" key="3">
    <source>
        <dbReference type="ARBA" id="ARBA00022723"/>
    </source>
</evidence>
<proteinExistence type="predicted"/>
<dbReference type="PANTHER" id="PTHR10127">
    <property type="entry name" value="DISCOIDIN, CUB, EGF, LAMININ , AND ZINC METALLOPROTEASE DOMAIN CONTAINING"/>
    <property type="match status" value="1"/>
</dbReference>
<keyword evidence="8" id="KW-0865">Zymogen</keyword>
<keyword evidence="9" id="KW-1015">Disulfide bond</keyword>
<dbReference type="EC" id="3.4.24.-" evidence="13"/>
<evidence type="ECO:0000256" key="8">
    <source>
        <dbReference type="ARBA" id="ARBA00023145"/>
    </source>
</evidence>
<protein>
    <recommendedName>
        <fullName evidence="13">Metalloendopeptidase</fullName>
        <ecNumber evidence="13">3.4.24.-</ecNumber>
    </recommendedName>
</protein>
<dbReference type="GO" id="GO:0008270">
    <property type="term" value="F:zinc ion binding"/>
    <property type="evidence" value="ECO:0007669"/>
    <property type="project" value="UniProtKB-UniRule"/>
</dbReference>
<sequence>MEILWIPLLLTIFFKVSGSVDVLVNEYFDKRITDEETSLTQSDFDQARLRIRAKRDTEETVDDSSMYNAERFEGDIMNPGLTSKSIRGFVGDDPVVSVPGVMRNAVRQSYLKWPGGRIPYTISTQYSAISRQRIAEAIDDYSASTCISFVPKAARDSDYIHIMPDDGCYSLVGRNGGRQVLSLGDGCIQKGIIVHEMMHTVGFFHEQSRADRDDYVTIKWENVENGLQDQFDKYSLSMIDHLGTAYDYGSIMHYAKTAFSKNGKPTIVPKKDGAVIGQRRGFSSNDLFKINKLYACPSSAGTKEGETFTSSSTTNRITTTSSSLPTKGIAILSKCKDKRSDCAFLARQGHCESAYASRFMSNNCPATCGMCDKQPWRLPIILKDSLNESCEDSRSWCGRWALTGMCQSPIFQDYMNANCRFSCGFC</sequence>
<keyword evidence="3 12" id="KW-0479">Metal-binding</keyword>
<dbReference type="SMART" id="SM00235">
    <property type="entry name" value="ZnMc"/>
    <property type="match status" value="1"/>
</dbReference>
<organism evidence="14 15">
    <name type="scientific">Pristionchus pacificus</name>
    <name type="common">Parasitic nematode worm</name>
    <dbReference type="NCBI Taxonomy" id="54126"/>
    <lineage>
        <taxon>Eukaryota</taxon>
        <taxon>Metazoa</taxon>
        <taxon>Ecdysozoa</taxon>
        <taxon>Nematoda</taxon>
        <taxon>Chromadorea</taxon>
        <taxon>Rhabditida</taxon>
        <taxon>Rhabditina</taxon>
        <taxon>Diplogasteromorpha</taxon>
        <taxon>Diplogasteroidea</taxon>
        <taxon>Neodiplogasteridae</taxon>
        <taxon>Pristionchus</taxon>
    </lineage>
</organism>
<dbReference type="EnsemblMetazoa" id="PPA42327.1">
    <property type="protein sequence ID" value="PPA42327.1"/>
    <property type="gene ID" value="WBGene00280696"/>
</dbReference>
<keyword evidence="2 12" id="KW-0645">Protease</keyword>
<evidence type="ECO:0000256" key="13">
    <source>
        <dbReference type="RuleBase" id="RU361183"/>
    </source>
</evidence>
<dbReference type="SUPFAM" id="SSF55486">
    <property type="entry name" value="Metalloproteases ('zincins'), catalytic domain"/>
    <property type="match status" value="1"/>
</dbReference>
<comment type="cofactor">
    <cofactor evidence="12 13">
        <name>Zn(2+)</name>
        <dbReference type="ChEBI" id="CHEBI:29105"/>
    </cofactor>
    <text evidence="12 13">Binds 1 zinc ion per subunit.</text>
</comment>
<dbReference type="PROSITE" id="PS51670">
    <property type="entry name" value="SHKT"/>
    <property type="match status" value="2"/>
</dbReference>
<evidence type="ECO:0000313" key="14">
    <source>
        <dbReference type="EnsemblMetazoa" id="PPA42327.1"/>
    </source>
</evidence>
<feature type="active site" evidence="12">
    <location>
        <position position="196"/>
    </location>
</feature>
<evidence type="ECO:0000256" key="7">
    <source>
        <dbReference type="ARBA" id="ARBA00023049"/>
    </source>
</evidence>
<dbReference type="AlphaFoldDB" id="A0A2A6D2N1"/>
<dbReference type="InterPro" id="IPR006026">
    <property type="entry name" value="Peptidase_Metallo"/>
</dbReference>
<evidence type="ECO:0000256" key="1">
    <source>
        <dbReference type="ARBA" id="ARBA00002657"/>
    </source>
</evidence>
<dbReference type="InterPro" id="IPR003582">
    <property type="entry name" value="ShKT_dom"/>
</dbReference>
<reference evidence="14" key="2">
    <citation type="submission" date="2022-06" db="UniProtKB">
        <authorList>
            <consortium name="EnsemblMetazoa"/>
        </authorList>
    </citation>
    <scope>IDENTIFICATION</scope>
    <source>
        <strain evidence="14">PS312</strain>
    </source>
</reference>